<proteinExistence type="predicted"/>
<name>A0AAU7NUN5_9GAMM</name>
<evidence type="ECO:0000256" key="2">
    <source>
        <dbReference type="ARBA" id="ARBA00022827"/>
    </source>
</evidence>
<dbReference type="GO" id="GO:0050660">
    <property type="term" value="F:flavin adenine dinucleotide binding"/>
    <property type="evidence" value="ECO:0007669"/>
    <property type="project" value="TreeGrafter"/>
</dbReference>
<dbReference type="GO" id="GO:0003955">
    <property type="term" value="F:NAD(P)H dehydrogenase (quinone) activity"/>
    <property type="evidence" value="ECO:0007669"/>
    <property type="project" value="TreeGrafter"/>
</dbReference>
<dbReference type="InterPro" id="IPR023753">
    <property type="entry name" value="FAD/NAD-binding_dom"/>
</dbReference>
<gene>
    <name evidence="4" type="ORF">Q9L42_001000</name>
</gene>
<evidence type="ECO:0000313" key="5">
    <source>
        <dbReference type="Proteomes" id="UP001225378"/>
    </source>
</evidence>
<dbReference type="KEGG" id="mech:Q9L42_001000"/>
<evidence type="ECO:0000256" key="1">
    <source>
        <dbReference type="ARBA" id="ARBA00022630"/>
    </source>
</evidence>
<dbReference type="PANTHER" id="PTHR43014">
    <property type="entry name" value="MERCURIC REDUCTASE"/>
    <property type="match status" value="1"/>
</dbReference>
<dbReference type="AlphaFoldDB" id="A0AAU7NUN5"/>
<keyword evidence="5" id="KW-1185">Reference proteome</keyword>
<dbReference type="PRINTS" id="PR00411">
    <property type="entry name" value="PNDRDTASEI"/>
</dbReference>
<evidence type="ECO:0000313" key="4">
    <source>
        <dbReference type="EMBL" id="XBS20740.1"/>
    </source>
</evidence>
<dbReference type="RefSeq" id="WP_349431747.1">
    <property type="nucleotide sequence ID" value="NZ_CP157743.1"/>
</dbReference>
<protein>
    <submittedName>
        <fullName evidence="4">FAD-dependent oxidoreductase</fullName>
    </submittedName>
</protein>
<dbReference type="InterPro" id="IPR036188">
    <property type="entry name" value="FAD/NAD-bd_sf"/>
</dbReference>
<dbReference type="Gene3D" id="3.50.50.60">
    <property type="entry name" value="FAD/NAD(P)-binding domain"/>
    <property type="match status" value="2"/>
</dbReference>
<keyword evidence="2" id="KW-0274">FAD</keyword>
<evidence type="ECO:0000259" key="3">
    <source>
        <dbReference type="Pfam" id="PF07992"/>
    </source>
</evidence>
<dbReference type="InterPro" id="IPR016156">
    <property type="entry name" value="FAD/NAD-linked_Rdtase_dimer_sf"/>
</dbReference>
<organism evidence="4 5">
    <name type="scientific">Methylomarinum roseum</name>
    <dbReference type="NCBI Taxonomy" id="3067653"/>
    <lineage>
        <taxon>Bacteria</taxon>
        <taxon>Pseudomonadati</taxon>
        <taxon>Pseudomonadota</taxon>
        <taxon>Gammaproteobacteria</taxon>
        <taxon>Methylococcales</taxon>
        <taxon>Methylococcaceae</taxon>
        <taxon>Methylomarinum</taxon>
    </lineage>
</organism>
<dbReference type="PANTHER" id="PTHR43014:SF4">
    <property type="entry name" value="PYRIDINE NUCLEOTIDE-DISULFIDE OXIDOREDUCTASE RCLA-RELATED"/>
    <property type="match status" value="1"/>
</dbReference>
<sequence length="437" mass="47601">MEFYDVIVISAGTLGLQAAEQLKMHQANYLIIEQDEGATLRDASWDVAIKTLIETAHVFHTRNKYDALGIEGAQHVIANIPEILAHIRNVQDDLISGLFQRLEEHPVIHAQASFLDANTLKADSRSLKADKILICTGSKPIIPGIFRPLKADILTIDKLFEQEDLPQSLAVVGMGCRGAELGQALARLGIEVFAVEPTATIAAVSDPEINQTAQYIMRQDMRLYMETQLQTVEKEDGVYRLIGENKTLEVSGILLCAGRSPNLQGMGLNKLNIPYSGGTPVCDRQTLQIKGRPIYVTSVDDNGRSLPQSIANKIACEHALGIRGQAEPESSLRITFTDPPVASLGQKKTGAIEGRALLDNRNDNGLEEQGMVKLYASSEGRLTGAEMMAPAADHLAHLLQLAIQQQLSANQLLDLPFYPASLEAGLRDAFTEIAGKH</sequence>
<accession>A0AAU7NUN5</accession>
<dbReference type="SUPFAM" id="SSF51905">
    <property type="entry name" value="FAD/NAD(P)-binding domain"/>
    <property type="match status" value="1"/>
</dbReference>
<keyword evidence="1" id="KW-0285">Flavoprotein</keyword>
<dbReference type="Gene3D" id="3.30.390.30">
    <property type="match status" value="1"/>
</dbReference>
<dbReference type="SUPFAM" id="SSF55424">
    <property type="entry name" value="FAD/NAD-linked reductases, dimerisation (C-terminal) domain"/>
    <property type="match status" value="1"/>
</dbReference>
<dbReference type="Proteomes" id="UP001225378">
    <property type="component" value="Chromosome"/>
</dbReference>
<dbReference type="PRINTS" id="PR00368">
    <property type="entry name" value="FADPNR"/>
</dbReference>
<dbReference type="Pfam" id="PF07992">
    <property type="entry name" value="Pyr_redox_2"/>
    <property type="match status" value="1"/>
</dbReference>
<dbReference type="EMBL" id="CP157743">
    <property type="protein sequence ID" value="XBS20740.1"/>
    <property type="molecule type" value="Genomic_DNA"/>
</dbReference>
<reference evidence="4 5" key="1">
    <citation type="journal article" date="2024" name="Microbiology">
        <title>Methylomarinum rosea sp. nov., a novel halophilic methanotrophic bacterium from the hypersaline Lake Elton.</title>
        <authorList>
            <person name="Suleimanov R.Z."/>
            <person name="Oshkin I.Y."/>
            <person name="Danilova O.V."/>
            <person name="Suzina N.E."/>
            <person name="Dedysh S.N."/>
        </authorList>
    </citation>
    <scope>NUCLEOTIDE SEQUENCE [LARGE SCALE GENOMIC DNA]</scope>
    <source>
        <strain evidence="4 5">Ch1-1</strain>
    </source>
</reference>
<feature type="domain" description="FAD/NAD(P)-binding" evidence="3">
    <location>
        <begin position="4"/>
        <end position="285"/>
    </location>
</feature>